<dbReference type="PROSITE" id="PS51669">
    <property type="entry name" value="4FE4S_MOW_BIS_MGD"/>
    <property type="match status" value="1"/>
</dbReference>
<keyword evidence="2" id="KW-0479">Metal-binding</keyword>
<dbReference type="Gene3D" id="3.40.50.740">
    <property type="match status" value="2"/>
</dbReference>
<sequence length="841" mass="90887">MTGGPRERDGAPECDGRRDGAERTVWQSCSVNCGSRCPLQLHVRDGHVLWVEGDTLPETEGAPQMRACARGRSMRFWLDAPDRLDYPLRRVGARGEGRFERIGWDEALDEVASQIRRVVETYGNEAVLLPYATGLYPIEGSPFERLMNCYGGHLGIHGDYSCVQLQEAIRYTYGDDGYYTGSVIGEVENADVVVLFGNGPADTRMGGAAPGWEFERAWERAGFKVISIDPRHTETMAGHPFDWVPIRPGTDAALVAGIAWVLITEGLVDQEFLDAYCIGYDASTLPPSAPPNASYKDYILGTGDDATPKTPAWACAITGVPERRIVALAREMAQAKALFVAQGWGPQRHEAGELSARAIPMLAILTGNVGLPGTNSGVRERFLPFVVPEDPVGENPVKASIPAFLWADAVADGRALTALNAGVRGVERLSTSVKLIINHAGNCLTNQHADINRTHDILVDERLCEFIVACDVQMTDSVRYADIVLPDVARAEQANLVSSGNADIVRALVRGGDWDPHAGERRPAWDVAADVADRLGVGERFRAAGADARSIDRWRFERARVDGDDAPPSFDELGARGLWRAPYQGPRVAYEKFRADPEAHPLSTPSGKIEIYSERLADLARHLDLGPGQVVHPLPVYAPETEGWESPARERFPFQLIGYHCRQRTHSTYGNVEELAAVSPHEMQMNPLDAQRLGVVAGERVVVENDRGALVVAVRVTPRIMPGVLAIPQGAWHRADMKGDRLDWGGCINTLTAARPTALAKGNPQHTNLVRVRPLAAWLAERGERGGRVGERGAGDASEGADGARGSRDGEGACDAWGGDGARGAGDGAQGEAAKGGALHG</sequence>
<comment type="caution">
    <text evidence="7">The sequence shown here is derived from an EMBL/GenBank/DDBJ whole genome shotgun (WGS) entry which is preliminary data.</text>
</comment>
<dbReference type="GO" id="GO:0009389">
    <property type="term" value="F:dimethyl sulfoxide reductase activity"/>
    <property type="evidence" value="ECO:0007669"/>
    <property type="project" value="InterPro"/>
</dbReference>
<dbReference type="SUPFAM" id="SSF53706">
    <property type="entry name" value="Formate dehydrogenase/DMSO reductase, domains 1-3"/>
    <property type="match status" value="1"/>
</dbReference>
<dbReference type="InterPro" id="IPR050612">
    <property type="entry name" value="Prok_Mopterin_Oxidored"/>
</dbReference>
<dbReference type="NCBIfam" id="TIGR02166">
    <property type="entry name" value="dmsA_ynfE"/>
    <property type="match status" value="1"/>
</dbReference>
<dbReference type="Pfam" id="PF00384">
    <property type="entry name" value="Molybdopterin"/>
    <property type="match status" value="1"/>
</dbReference>
<evidence type="ECO:0000256" key="5">
    <source>
        <dbReference type="SAM" id="MobiDB-lite"/>
    </source>
</evidence>
<evidence type="ECO:0000256" key="4">
    <source>
        <dbReference type="ARBA" id="ARBA00023014"/>
    </source>
</evidence>
<dbReference type="InterPro" id="IPR006963">
    <property type="entry name" value="Mopterin_OxRdtase_4Fe-4S_dom"/>
</dbReference>
<dbReference type="SMART" id="SM00926">
    <property type="entry name" value="Molybdop_Fe4S4"/>
    <property type="match status" value="1"/>
</dbReference>
<evidence type="ECO:0000256" key="3">
    <source>
        <dbReference type="ARBA" id="ARBA00023004"/>
    </source>
</evidence>
<evidence type="ECO:0000256" key="2">
    <source>
        <dbReference type="ARBA" id="ARBA00022723"/>
    </source>
</evidence>
<feature type="domain" description="4Fe-4S Mo/W bis-MGD-type" evidence="6">
    <location>
        <begin position="22"/>
        <end position="82"/>
    </location>
</feature>
<dbReference type="Pfam" id="PF04879">
    <property type="entry name" value="Molybdop_Fe4S4"/>
    <property type="match status" value="1"/>
</dbReference>
<name>A0A9D2VL19_9ACTN</name>
<dbReference type="GO" id="GO:0030151">
    <property type="term" value="F:molybdenum ion binding"/>
    <property type="evidence" value="ECO:0007669"/>
    <property type="project" value="InterPro"/>
</dbReference>
<dbReference type="GO" id="GO:0051539">
    <property type="term" value="F:4 iron, 4 sulfur cluster binding"/>
    <property type="evidence" value="ECO:0007669"/>
    <property type="project" value="InterPro"/>
</dbReference>
<evidence type="ECO:0000313" key="8">
    <source>
        <dbReference type="Proteomes" id="UP000789325"/>
    </source>
</evidence>
<evidence type="ECO:0000313" key="7">
    <source>
        <dbReference type="EMBL" id="HJH43386.1"/>
    </source>
</evidence>
<accession>A0A9D2VL19</accession>
<dbReference type="InterPro" id="IPR006656">
    <property type="entry name" value="Mopterin_OxRdtase"/>
</dbReference>
<reference evidence="7" key="2">
    <citation type="submission" date="2021-09" db="EMBL/GenBank/DDBJ databases">
        <authorList>
            <person name="Gilroy R."/>
        </authorList>
    </citation>
    <scope>NUCLEOTIDE SEQUENCE</scope>
    <source>
        <strain evidence="7">USAMLcec12-2067</strain>
    </source>
</reference>
<feature type="compositionally biased region" description="Gly residues" evidence="5">
    <location>
        <begin position="818"/>
        <end position="829"/>
    </location>
</feature>
<dbReference type="EMBL" id="DYZL01000126">
    <property type="protein sequence ID" value="HJH43386.1"/>
    <property type="molecule type" value="Genomic_DNA"/>
</dbReference>
<dbReference type="FunFam" id="3.40.228.10:FF:000004">
    <property type="entry name" value="Dimethyl sulfoxide reductase subunit A"/>
    <property type="match status" value="1"/>
</dbReference>
<dbReference type="GO" id="GO:0043546">
    <property type="term" value="F:molybdopterin cofactor binding"/>
    <property type="evidence" value="ECO:0007669"/>
    <property type="project" value="InterPro"/>
</dbReference>
<dbReference type="GO" id="GO:0030288">
    <property type="term" value="C:outer membrane-bounded periplasmic space"/>
    <property type="evidence" value="ECO:0007669"/>
    <property type="project" value="TreeGrafter"/>
</dbReference>
<protein>
    <submittedName>
        <fullName evidence="7">Molybdopterin-dependent oxidoreductase</fullName>
    </submittedName>
</protein>
<evidence type="ECO:0000256" key="1">
    <source>
        <dbReference type="ARBA" id="ARBA00010312"/>
    </source>
</evidence>
<dbReference type="InterPro" id="IPR006657">
    <property type="entry name" value="MoPterin_dinucl-bd_dom"/>
</dbReference>
<comment type="similarity">
    <text evidence="1">Belongs to the prokaryotic molybdopterin-containing oxidoreductase family.</text>
</comment>
<feature type="region of interest" description="Disordered" evidence="5">
    <location>
        <begin position="786"/>
        <end position="841"/>
    </location>
</feature>
<feature type="compositionally biased region" description="Low complexity" evidence="5">
    <location>
        <begin position="830"/>
        <end position="841"/>
    </location>
</feature>
<dbReference type="InterPro" id="IPR009010">
    <property type="entry name" value="Asp_de-COase-like_dom_sf"/>
</dbReference>
<dbReference type="GO" id="GO:0009055">
    <property type="term" value="F:electron transfer activity"/>
    <property type="evidence" value="ECO:0007669"/>
    <property type="project" value="TreeGrafter"/>
</dbReference>
<reference evidence="7" key="1">
    <citation type="journal article" date="2021" name="PeerJ">
        <title>Extensive microbial diversity within the chicken gut microbiome revealed by metagenomics and culture.</title>
        <authorList>
            <person name="Gilroy R."/>
            <person name="Ravi A."/>
            <person name="Getino M."/>
            <person name="Pursley I."/>
            <person name="Horton D.L."/>
            <person name="Alikhan N.F."/>
            <person name="Baker D."/>
            <person name="Gharbi K."/>
            <person name="Hall N."/>
            <person name="Watson M."/>
            <person name="Adriaenssens E.M."/>
            <person name="Foster-Nyarko E."/>
            <person name="Jarju S."/>
            <person name="Secka A."/>
            <person name="Antonio M."/>
            <person name="Oren A."/>
            <person name="Chaudhuri R.R."/>
            <person name="La Ragione R."/>
            <person name="Hildebrand F."/>
            <person name="Pallen M.J."/>
        </authorList>
    </citation>
    <scope>NUCLEOTIDE SEQUENCE</scope>
    <source>
        <strain evidence="7">USAMLcec12-2067</strain>
    </source>
</reference>
<evidence type="ECO:0000259" key="6">
    <source>
        <dbReference type="PROSITE" id="PS51669"/>
    </source>
</evidence>
<dbReference type="GO" id="GO:0009061">
    <property type="term" value="P:anaerobic respiration"/>
    <property type="evidence" value="ECO:0007669"/>
    <property type="project" value="TreeGrafter"/>
</dbReference>
<dbReference type="SUPFAM" id="SSF50692">
    <property type="entry name" value="ADC-like"/>
    <property type="match status" value="1"/>
</dbReference>
<proteinExistence type="inferred from homology"/>
<dbReference type="PANTHER" id="PTHR43742:SF3">
    <property type="entry name" value="DIMETHYL SULFOXIDE REDUCTASE DMSA"/>
    <property type="match status" value="1"/>
</dbReference>
<dbReference type="AlphaFoldDB" id="A0A9D2VL19"/>
<dbReference type="Gene3D" id="2.40.40.20">
    <property type="match status" value="1"/>
</dbReference>
<dbReference type="Proteomes" id="UP000789325">
    <property type="component" value="Unassembled WGS sequence"/>
</dbReference>
<dbReference type="InterPro" id="IPR011888">
    <property type="entry name" value="Anaer_DMSO_reductase"/>
</dbReference>
<dbReference type="Gene3D" id="2.20.25.90">
    <property type="entry name" value="ADC-like domains"/>
    <property type="match status" value="1"/>
</dbReference>
<dbReference type="Gene3D" id="3.40.228.10">
    <property type="entry name" value="Dimethylsulfoxide Reductase, domain 2"/>
    <property type="match status" value="1"/>
</dbReference>
<keyword evidence="4" id="KW-0411">Iron-sulfur</keyword>
<organism evidence="7 8">
    <name type="scientific">Rubneribacter badeniensis</name>
    <dbReference type="NCBI Taxonomy" id="2070688"/>
    <lineage>
        <taxon>Bacteria</taxon>
        <taxon>Bacillati</taxon>
        <taxon>Actinomycetota</taxon>
        <taxon>Coriobacteriia</taxon>
        <taxon>Eggerthellales</taxon>
        <taxon>Eggerthellaceae</taxon>
        <taxon>Rubneribacter</taxon>
    </lineage>
</organism>
<keyword evidence="3" id="KW-0408">Iron</keyword>
<gene>
    <name evidence="7" type="ORF">K8V16_06270</name>
</gene>
<dbReference type="Pfam" id="PF01568">
    <property type="entry name" value="Molydop_binding"/>
    <property type="match status" value="1"/>
</dbReference>
<dbReference type="PANTHER" id="PTHR43742">
    <property type="entry name" value="TRIMETHYLAMINE-N-OXIDE REDUCTASE"/>
    <property type="match status" value="1"/>
</dbReference>